<dbReference type="InterPro" id="IPR050490">
    <property type="entry name" value="Bact_solute-bd_prot1"/>
</dbReference>
<sequence length="414" mass="44339">MGLGASGCGAGPGGGDVTLKVVAADYGDPGKPSSSQHYWDEAVERFEKENDGIRVDVTVLSWNDVEGEVADMVKAGEAPDIAQVGGYADYAAEGRLYSVSELLSIPTHANLVPALARAGEVGRTQYGLPFASSTRVLFYNKKLFADAGLDPEKPPQTWKQLQKAAQALDAAGVKHPYGLPLGREEAQGESMMWMLGGGAGITDQVGTYTLDAPENVATFTWLRDELVGKGLTGPGAPADLDRKDVFEAFGRGEVGMLNGHPTLVEPAQKAKIDYGTAPLPGRSEPAGSTMGVADWIMGFKENGHRKEIGAFLDFLFQDEQHYEFMDRYGLIPVTMSASDKMLADSRNKELRPFLRALGEAEFYPLNKVSWPDVSQEIRKRVGGAVAEGGDPAAVLDGLQRGAEEREAAAREASE</sequence>
<dbReference type="AlphaFoldDB" id="A0A949N4J9"/>
<dbReference type="EMBL" id="JAELVF020000001">
    <property type="protein sequence ID" value="MBU7597037.1"/>
    <property type="molecule type" value="Genomic_DNA"/>
</dbReference>
<dbReference type="PANTHER" id="PTHR43649:SF30">
    <property type="entry name" value="ABC TRANSPORTER SUBSTRATE-BINDING PROTEIN"/>
    <property type="match status" value="1"/>
</dbReference>
<proteinExistence type="inferred from homology"/>
<keyword evidence="3" id="KW-0732">Signal</keyword>
<accession>A0A949N4J9</accession>
<comment type="caution">
    <text evidence="4">The sequence shown here is derived from an EMBL/GenBank/DDBJ whole genome shotgun (WGS) entry which is preliminary data.</text>
</comment>
<evidence type="ECO:0000313" key="5">
    <source>
        <dbReference type="Proteomes" id="UP000694501"/>
    </source>
</evidence>
<keyword evidence="2" id="KW-0813">Transport</keyword>
<gene>
    <name evidence="4" type="ORF">JGS22_005145</name>
</gene>
<keyword evidence="5" id="KW-1185">Reference proteome</keyword>
<dbReference type="GO" id="GO:0055085">
    <property type="term" value="P:transmembrane transport"/>
    <property type="evidence" value="ECO:0007669"/>
    <property type="project" value="InterPro"/>
</dbReference>
<comment type="similarity">
    <text evidence="1">Belongs to the bacterial solute-binding protein 1 family.</text>
</comment>
<evidence type="ECO:0000256" key="3">
    <source>
        <dbReference type="ARBA" id="ARBA00022729"/>
    </source>
</evidence>
<dbReference type="PROSITE" id="PS01037">
    <property type="entry name" value="SBP_BACTERIAL_1"/>
    <property type="match status" value="1"/>
</dbReference>
<evidence type="ECO:0000256" key="1">
    <source>
        <dbReference type="ARBA" id="ARBA00008520"/>
    </source>
</evidence>
<dbReference type="InterPro" id="IPR006059">
    <property type="entry name" value="SBP"/>
</dbReference>
<dbReference type="PANTHER" id="PTHR43649">
    <property type="entry name" value="ARABINOSE-BINDING PROTEIN-RELATED"/>
    <property type="match status" value="1"/>
</dbReference>
<evidence type="ECO:0000313" key="4">
    <source>
        <dbReference type="EMBL" id="MBU7597037.1"/>
    </source>
</evidence>
<name>A0A949N4J9_9ACTN</name>
<dbReference type="SUPFAM" id="SSF53850">
    <property type="entry name" value="Periplasmic binding protein-like II"/>
    <property type="match status" value="1"/>
</dbReference>
<dbReference type="InterPro" id="IPR006061">
    <property type="entry name" value="SBP_1_CS"/>
</dbReference>
<evidence type="ECO:0000256" key="2">
    <source>
        <dbReference type="ARBA" id="ARBA00022448"/>
    </source>
</evidence>
<dbReference type="Pfam" id="PF01547">
    <property type="entry name" value="SBP_bac_1"/>
    <property type="match status" value="1"/>
</dbReference>
<reference evidence="4" key="1">
    <citation type="submission" date="2021-06" db="EMBL/GenBank/DDBJ databases">
        <title>Sequencing of actinobacteria type strains.</title>
        <authorList>
            <person name="Nguyen G.-S."/>
            <person name="Wentzel A."/>
        </authorList>
    </citation>
    <scope>NUCLEOTIDE SEQUENCE</scope>
    <source>
        <strain evidence="4">P38-E01</strain>
    </source>
</reference>
<dbReference type="Proteomes" id="UP000694501">
    <property type="component" value="Unassembled WGS sequence"/>
</dbReference>
<protein>
    <submittedName>
        <fullName evidence="4">Extracellular solute-binding protein</fullName>
    </submittedName>
</protein>
<organism evidence="4 5">
    <name type="scientific">Streptomyces tardus</name>
    <dbReference type="NCBI Taxonomy" id="2780544"/>
    <lineage>
        <taxon>Bacteria</taxon>
        <taxon>Bacillati</taxon>
        <taxon>Actinomycetota</taxon>
        <taxon>Actinomycetes</taxon>
        <taxon>Kitasatosporales</taxon>
        <taxon>Streptomycetaceae</taxon>
        <taxon>Streptomyces</taxon>
    </lineage>
</organism>
<dbReference type="Gene3D" id="3.40.190.10">
    <property type="entry name" value="Periplasmic binding protein-like II"/>
    <property type="match status" value="2"/>
</dbReference>